<keyword evidence="2" id="KW-0449">Lipoprotein</keyword>
<dbReference type="RefSeq" id="WP_081253223.1">
    <property type="nucleotide sequence ID" value="NZ_CP012400.2"/>
</dbReference>
<dbReference type="Pfam" id="PF07119">
    <property type="entry name" value="DUF1375"/>
    <property type="match status" value="1"/>
</dbReference>
<evidence type="ECO:0000313" key="2">
    <source>
        <dbReference type="EMBL" id="NWD42242.1"/>
    </source>
</evidence>
<sequence length="110" mass="11833">MTLKMTAALSIGILVLSGCGTANTVLREDAAAARELRKQKTYCQSIPRVYSGVAFDFCLLHAVPDPTGILVPFVLLDITVSGIVDTVVLPYTVYRQGADGNISIYWRPGS</sequence>
<dbReference type="PROSITE" id="PS51257">
    <property type="entry name" value="PROKAR_LIPOPROTEIN"/>
    <property type="match status" value="1"/>
</dbReference>
<dbReference type="Proteomes" id="UP000546584">
    <property type="component" value="Unassembled WGS sequence"/>
</dbReference>
<feature type="chain" id="PRO_5043145220" evidence="1">
    <location>
        <begin position="23"/>
        <end position="110"/>
    </location>
</feature>
<gene>
    <name evidence="2" type="ORF">HX826_10225</name>
</gene>
<name>A0A1H2GBC4_9PSED</name>
<dbReference type="GeneID" id="93513360"/>
<dbReference type="InterPro" id="IPR010780">
    <property type="entry name" value="DUF1375"/>
</dbReference>
<organism evidence="2 3">
    <name type="scientific">Pseudomonas yamanorum</name>
    <dbReference type="NCBI Taxonomy" id="515393"/>
    <lineage>
        <taxon>Bacteria</taxon>
        <taxon>Pseudomonadati</taxon>
        <taxon>Pseudomonadota</taxon>
        <taxon>Gammaproteobacteria</taxon>
        <taxon>Pseudomonadales</taxon>
        <taxon>Pseudomonadaceae</taxon>
        <taxon>Pseudomonas</taxon>
    </lineage>
</organism>
<accession>A0A1H2GBC4</accession>
<evidence type="ECO:0000313" key="3">
    <source>
        <dbReference type="Proteomes" id="UP000546584"/>
    </source>
</evidence>
<reference evidence="2 3" key="1">
    <citation type="submission" date="2020-04" db="EMBL/GenBank/DDBJ databases">
        <title>Molecular characterization of pseudomonads from Agaricus bisporus reveal novel blotch 2 pathogens in Western Europe.</title>
        <authorList>
            <person name="Taparia T."/>
            <person name="Krijger M."/>
            <person name="Haynes E."/>
            <person name="Elpinstone J.G."/>
            <person name="Noble R."/>
            <person name="Van Der Wolf J."/>
        </authorList>
    </citation>
    <scope>NUCLEOTIDE SEQUENCE [LARGE SCALE GENOMIC DNA]</scope>
    <source>
        <strain evidence="2 3">IPO3753</strain>
    </source>
</reference>
<comment type="caution">
    <text evidence="2">The sequence shown here is derived from an EMBL/GenBank/DDBJ whole genome shotgun (WGS) entry which is preliminary data.</text>
</comment>
<proteinExistence type="predicted"/>
<dbReference type="AlphaFoldDB" id="A0A1H2GBC4"/>
<dbReference type="OrthoDB" id="8547342at2"/>
<dbReference type="EMBL" id="JACAQR010000012">
    <property type="protein sequence ID" value="NWD42242.1"/>
    <property type="molecule type" value="Genomic_DNA"/>
</dbReference>
<protein>
    <submittedName>
        <fullName evidence="2">YceK/YidQ family lipoprotein</fullName>
    </submittedName>
</protein>
<evidence type="ECO:0000256" key="1">
    <source>
        <dbReference type="SAM" id="SignalP"/>
    </source>
</evidence>
<keyword evidence="1" id="KW-0732">Signal</keyword>
<feature type="signal peptide" evidence="1">
    <location>
        <begin position="1"/>
        <end position="22"/>
    </location>
</feature>